<reference evidence="3 4" key="1">
    <citation type="submission" date="2019-03" db="EMBL/GenBank/DDBJ databases">
        <title>Luteimonas zhaokaii sp.nov., isolated from the rectal contents of Plateau pika in Yushu, Qinghai Province, China.</title>
        <authorList>
            <person name="Zhang G."/>
        </authorList>
    </citation>
    <scope>NUCLEOTIDE SEQUENCE [LARGE SCALE GENOMIC DNA]</scope>
    <source>
        <strain evidence="3 4">B9</strain>
    </source>
</reference>
<dbReference type="PANTHER" id="PTHR34477">
    <property type="entry name" value="UPF0213 PROTEIN YHBQ"/>
    <property type="match status" value="1"/>
</dbReference>
<dbReference type="EMBL" id="SMTF01000012">
    <property type="protein sequence ID" value="TDK22721.1"/>
    <property type="molecule type" value="Genomic_DNA"/>
</dbReference>
<gene>
    <name evidence="3" type="ORF">E2F46_13245</name>
</gene>
<feature type="domain" description="GIY-YIG" evidence="2">
    <location>
        <begin position="14"/>
        <end position="89"/>
    </location>
</feature>
<evidence type="ECO:0000256" key="1">
    <source>
        <dbReference type="ARBA" id="ARBA00007435"/>
    </source>
</evidence>
<dbReference type="RefSeq" id="WP_133322830.1">
    <property type="nucleotide sequence ID" value="NZ_SMTF01000012.1"/>
</dbReference>
<dbReference type="OrthoDB" id="9797095at2"/>
<dbReference type="CDD" id="cd10456">
    <property type="entry name" value="GIY-YIG_UPF0213"/>
    <property type="match status" value="1"/>
</dbReference>
<comment type="similarity">
    <text evidence="1">Belongs to the UPF0213 family.</text>
</comment>
<protein>
    <submittedName>
        <fullName evidence="3">GIY-YIG nuclease family protein</fullName>
    </submittedName>
</protein>
<dbReference type="PANTHER" id="PTHR34477:SF1">
    <property type="entry name" value="UPF0213 PROTEIN YHBQ"/>
    <property type="match status" value="1"/>
</dbReference>
<keyword evidence="4" id="KW-1185">Reference proteome</keyword>
<dbReference type="SUPFAM" id="SSF82771">
    <property type="entry name" value="GIY-YIG endonuclease"/>
    <property type="match status" value="1"/>
</dbReference>
<dbReference type="AlphaFoldDB" id="A0A4R5TLY2"/>
<dbReference type="InterPro" id="IPR035901">
    <property type="entry name" value="GIY-YIG_endonuc_sf"/>
</dbReference>
<organism evidence="3 4">
    <name type="scientific">Luteimonas aestuarii</name>
    <dbReference type="NCBI Taxonomy" id="453837"/>
    <lineage>
        <taxon>Bacteria</taxon>
        <taxon>Pseudomonadati</taxon>
        <taxon>Pseudomonadota</taxon>
        <taxon>Gammaproteobacteria</taxon>
        <taxon>Lysobacterales</taxon>
        <taxon>Lysobacteraceae</taxon>
        <taxon>Luteimonas</taxon>
    </lineage>
</organism>
<dbReference type="InterPro" id="IPR050190">
    <property type="entry name" value="UPF0213_domain"/>
</dbReference>
<proteinExistence type="inferred from homology"/>
<evidence type="ECO:0000259" key="2">
    <source>
        <dbReference type="PROSITE" id="PS50164"/>
    </source>
</evidence>
<dbReference type="Gene3D" id="3.40.1440.10">
    <property type="entry name" value="GIY-YIG endonuclease"/>
    <property type="match status" value="1"/>
</dbReference>
<dbReference type="PROSITE" id="PS50164">
    <property type="entry name" value="GIY_YIG"/>
    <property type="match status" value="1"/>
</dbReference>
<dbReference type="InterPro" id="IPR000305">
    <property type="entry name" value="GIY-YIG_endonuc"/>
</dbReference>
<dbReference type="Pfam" id="PF01541">
    <property type="entry name" value="GIY-YIG"/>
    <property type="match status" value="1"/>
</dbReference>
<comment type="caution">
    <text evidence="3">The sequence shown here is derived from an EMBL/GenBank/DDBJ whole genome shotgun (WGS) entry which is preliminary data.</text>
</comment>
<accession>A0A4R5TLY2</accession>
<sequence length="95" mass="10420">MASAPADAPVDGAGTWCVYLLECGDGTWYAGITNDLDARLQAHREGRGARYTRGRGPLRLLAMRGYPDRAAASRAEWQLKRLPKPRKLGFFAVDA</sequence>
<evidence type="ECO:0000313" key="4">
    <source>
        <dbReference type="Proteomes" id="UP000294796"/>
    </source>
</evidence>
<evidence type="ECO:0000313" key="3">
    <source>
        <dbReference type="EMBL" id="TDK22721.1"/>
    </source>
</evidence>
<name>A0A4R5TLY2_9GAMM</name>
<dbReference type="Proteomes" id="UP000294796">
    <property type="component" value="Unassembled WGS sequence"/>
</dbReference>